<proteinExistence type="predicted"/>
<name>A0A0G4P301_PENC3</name>
<dbReference type="EMBL" id="HG793137">
    <property type="protein sequence ID" value="CRL20695.1"/>
    <property type="molecule type" value="Genomic_DNA"/>
</dbReference>
<dbReference type="AlphaFoldDB" id="A0A0G4P301"/>
<dbReference type="Proteomes" id="UP000053732">
    <property type="component" value="Unassembled WGS sequence"/>
</dbReference>
<gene>
    <name evidence="1" type="ORF">PCAMFM013_S004g000636</name>
</gene>
<accession>A0A0G4P301</accession>
<organism evidence="1 2">
    <name type="scientific">Penicillium camemberti (strain FM 013)</name>
    <dbReference type="NCBI Taxonomy" id="1429867"/>
    <lineage>
        <taxon>Eukaryota</taxon>
        <taxon>Fungi</taxon>
        <taxon>Dikarya</taxon>
        <taxon>Ascomycota</taxon>
        <taxon>Pezizomycotina</taxon>
        <taxon>Eurotiomycetes</taxon>
        <taxon>Eurotiomycetidae</taxon>
        <taxon>Eurotiales</taxon>
        <taxon>Aspergillaceae</taxon>
        <taxon>Penicillium</taxon>
    </lineage>
</organism>
<reference evidence="1 2" key="1">
    <citation type="journal article" date="2014" name="Nat. Commun.">
        <title>Multiple recent horizontal transfers of a large genomic region in cheese making fungi.</title>
        <authorList>
            <person name="Cheeseman K."/>
            <person name="Ropars J."/>
            <person name="Renault P."/>
            <person name="Dupont J."/>
            <person name="Gouzy J."/>
            <person name="Branca A."/>
            <person name="Abraham A.L."/>
            <person name="Ceppi M."/>
            <person name="Conseiller E."/>
            <person name="Debuchy R."/>
            <person name="Malagnac F."/>
            <person name="Goarin A."/>
            <person name="Silar P."/>
            <person name="Lacoste S."/>
            <person name="Sallet E."/>
            <person name="Bensimon A."/>
            <person name="Giraud T."/>
            <person name="Brygoo Y."/>
        </authorList>
    </citation>
    <scope>NUCLEOTIDE SEQUENCE [LARGE SCALE GENOMIC DNA]</scope>
    <source>
        <strain evidence="2">FM 013</strain>
    </source>
</reference>
<evidence type="ECO:0000313" key="1">
    <source>
        <dbReference type="EMBL" id="CRL20695.1"/>
    </source>
</evidence>
<sequence>MFPHKLSASGWDIGEIKKKSVVGFSGTNDGKMTLALSVRQLPQVQQSQFACIHQPLAVNHFPNSMSLGHSRR</sequence>
<protein>
    <submittedName>
        <fullName evidence="1">Str. FM013</fullName>
    </submittedName>
</protein>
<keyword evidence="2" id="KW-1185">Reference proteome</keyword>
<dbReference type="STRING" id="1429867.A0A0G4P301"/>
<evidence type="ECO:0000313" key="2">
    <source>
        <dbReference type="Proteomes" id="UP000053732"/>
    </source>
</evidence>